<dbReference type="Proteomes" id="UP001403385">
    <property type="component" value="Unassembled WGS sequence"/>
</dbReference>
<dbReference type="EMBL" id="JBDKWZ010000010">
    <property type="protein sequence ID" value="MEN7549689.1"/>
    <property type="molecule type" value="Genomic_DNA"/>
</dbReference>
<dbReference type="SUPFAM" id="SSF109854">
    <property type="entry name" value="DinB/YfiT-like putative metalloenzymes"/>
    <property type="match status" value="1"/>
</dbReference>
<dbReference type="InterPro" id="IPR034660">
    <property type="entry name" value="DinB/YfiT-like"/>
</dbReference>
<protein>
    <submittedName>
        <fullName evidence="1">DinB family protein</fullName>
    </submittedName>
</protein>
<gene>
    <name evidence="1" type="ORF">AAG747_17330</name>
</gene>
<dbReference type="AlphaFoldDB" id="A0AAW9RXS1"/>
<keyword evidence="2" id="KW-1185">Reference proteome</keyword>
<dbReference type="Pfam" id="PF07609">
    <property type="entry name" value="DUF1572"/>
    <property type="match status" value="1"/>
</dbReference>
<dbReference type="Gene3D" id="1.20.120.450">
    <property type="entry name" value="dinb family like domain"/>
    <property type="match status" value="1"/>
</dbReference>
<evidence type="ECO:0000313" key="1">
    <source>
        <dbReference type="EMBL" id="MEN7549689.1"/>
    </source>
</evidence>
<sequence length="149" mass="16990">MSLIQTSVQRLLTLDLTKLKEEISLFQNEGDLWKVQGEISNSAGNLAIHLAGSLHHFVGAILGKNGYVRERDKEFSDKDIPRTEVLNRIDRAIEVINQVIPAISEEQLEEEFPHKTAGEPLNTGMFLIHLVRHVNYHLGQVNYLRRILK</sequence>
<dbReference type="InterPro" id="IPR011466">
    <property type="entry name" value="DUF1572"/>
</dbReference>
<organism evidence="1 2">
    <name type="scientific">Rapidithrix thailandica</name>
    <dbReference type="NCBI Taxonomy" id="413964"/>
    <lineage>
        <taxon>Bacteria</taxon>
        <taxon>Pseudomonadati</taxon>
        <taxon>Bacteroidota</taxon>
        <taxon>Cytophagia</taxon>
        <taxon>Cytophagales</taxon>
        <taxon>Flammeovirgaceae</taxon>
        <taxon>Rapidithrix</taxon>
    </lineage>
</organism>
<dbReference type="RefSeq" id="WP_346822468.1">
    <property type="nucleotide sequence ID" value="NZ_JBDKWZ010000010.1"/>
</dbReference>
<evidence type="ECO:0000313" key="2">
    <source>
        <dbReference type="Proteomes" id="UP001403385"/>
    </source>
</evidence>
<name>A0AAW9RXS1_9BACT</name>
<reference evidence="1 2" key="1">
    <citation type="submission" date="2024-04" db="EMBL/GenBank/DDBJ databases">
        <title>Novel genus in family Flammeovirgaceae.</title>
        <authorList>
            <person name="Nguyen T.H."/>
            <person name="Vuong T.Q."/>
            <person name="Le H."/>
            <person name="Kim S.-G."/>
        </authorList>
    </citation>
    <scope>NUCLEOTIDE SEQUENCE [LARGE SCALE GENOMIC DNA]</scope>
    <source>
        <strain evidence="1 2">JCM 23209</strain>
    </source>
</reference>
<accession>A0AAW9RXS1</accession>
<comment type="caution">
    <text evidence="1">The sequence shown here is derived from an EMBL/GenBank/DDBJ whole genome shotgun (WGS) entry which is preliminary data.</text>
</comment>
<proteinExistence type="predicted"/>